<comment type="caution">
    <text evidence="1">The sequence shown here is derived from an EMBL/GenBank/DDBJ whole genome shotgun (WGS) entry which is preliminary data.</text>
</comment>
<dbReference type="EMBL" id="JAQQLI010000069">
    <property type="protein sequence ID" value="MDC7789363.1"/>
    <property type="molecule type" value="Genomic_DNA"/>
</dbReference>
<reference evidence="1" key="2">
    <citation type="submission" date="2023-02" db="EMBL/GenBank/DDBJ databases">
        <authorList>
            <person name="Rayyan A."/>
            <person name="Meyer T."/>
            <person name="Kyndt J.A."/>
        </authorList>
    </citation>
    <scope>NUCLEOTIDE SEQUENCE</scope>
    <source>
        <strain evidence="1">DSM 9987</strain>
    </source>
</reference>
<evidence type="ECO:0000313" key="1">
    <source>
        <dbReference type="EMBL" id="MDC7789363.1"/>
    </source>
</evidence>
<evidence type="ECO:0000313" key="2">
    <source>
        <dbReference type="Proteomes" id="UP001165652"/>
    </source>
</evidence>
<keyword evidence="2" id="KW-1185">Reference proteome</keyword>
<proteinExistence type="predicted"/>
<dbReference type="Proteomes" id="UP001165652">
    <property type="component" value="Unassembled WGS sequence"/>
</dbReference>
<dbReference type="RefSeq" id="WP_272780189.1">
    <property type="nucleotide sequence ID" value="NZ_JAQQLI010000069.1"/>
</dbReference>
<name>A0ABT5JJ15_RHOTP</name>
<sequence>MGFVWARLIVLLAGWLAALATALTASALLATPRLSVFLVSGGLWTAVMLLD</sequence>
<reference evidence="1" key="1">
    <citation type="journal article" date="2023" name="Microbiol Resour">
        <title>Genome Sequences of Rhodoplanes serenus and Two Thermotolerant Strains, Rhodoplanes tepidamans and 'Rhodoplanes cryptolactis,' Further Refine the Genus.</title>
        <authorList>
            <person name="Rayyan A.A."/>
            <person name="Kyndt J.A."/>
        </authorList>
    </citation>
    <scope>NUCLEOTIDE SEQUENCE</scope>
    <source>
        <strain evidence="1">DSM 9987</strain>
    </source>
</reference>
<organism evidence="1 2">
    <name type="scientific">Rhodoplanes tepidamans</name>
    <name type="common">Rhodoplanes cryptolactis</name>
    <dbReference type="NCBI Taxonomy" id="200616"/>
    <lineage>
        <taxon>Bacteria</taxon>
        <taxon>Pseudomonadati</taxon>
        <taxon>Pseudomonadota</taxon>
        <taxon>Alphaproteobacteria</taxon>
        <taxon>Hyphomicrobiales</taxon>
        <taxon>Nitrobacteraceae</taxon>
        <taxon>Rhodoplanes</taxon>
    </lineage>
</organism>
<gene>
    <name evidence="1" type="ORF">PQJ73_27085</name>
</gene>
<accession>A0ABT5JJ15</accession>
<protein>
    <submittedName>
        <fullName evidence="1">Uncharacterized protein</fullName>
    </submittedName>
</protein>